<accession>A0ABV6VUR8</accession>
<evidence type="ECO:0000313" key="3">
    <source>
        <dbReference type="Proteomes" id="UP001592531"/>
    </source>
</evidence>
<gene>
    <name evidence="2" type="ORF">ACEZDE_11725</name>
</gene>
<keyword evidence="3" id="KW-1185">Reference proteome</keyword>
<evidence type="ECO:0000313" key="2">
    <source>
        <dbReference type="EMBL" id="MFC1417313.1"/>
    </source>
</evidence>
<dbReference type="Proteomes" id="UP001592531">
    <property type="component" value="Unassembled WGS sequence"/>
</dbReference>
<sequence length="294" mass="30334">MSEQWTVSAPEKLTFDSPVTRLRVRTIAGAVNVVASEGPARIEVTEIEGAPLRVTLDDGELVVTYEDLTWKDFSWKSLVSFLGKWQQGNRRRAVVSLAVPAGARVELGSASSDTVISGITAPVTVHSASGSTTLVKLSGPVDANTVSGAVQAQAVSGDLKVNTVSGELTVFEGTSGTIKANSVSGPVTVDLAHDNAIDVHLNNVSGEVAVRIPAPTDAQVHANTTSGALSNAFDELRVGGSWGAKQITGTLGKGTGKLKITTVSGSVALLRRPAAEDDAPAAPLAIGFDKEDQA</sequence>
<protein>
    <submittedName>
        <fullName evidence="2">DUF4097 domain-containing protein</fullName>
    </submittedName>
</protein>
<dbReference type="EMBL" id="JBHFAB010000007">
    <property type="protein sequence ID" value="MFC1417313.1"/>
    <property type="molecule type" value="Genomic_DNA"/>
</dbReference>
<dbReference type="InterPro" id="IPR025164">
    <property type="entry name" value="Toastrack_DUF4097"/>
</dbReference>
<evidence type="ECO:0000259" key="1">
    <source>
        <dbReference type="Pfam" id="PF13349"/>
    </source>
</evidence>
<dbReference type="RefSeq" id="WP_380535328.1">
    <property type="nucleotide sequence ID" value="NZ_JBHFAB010000007.1"/>
</dbReference>
<reference evidence="2 3" key="1">
    <citation type="submission" date="2024-09" db="EMBL/GenBank/DDBJ databases">
        <authorList>
            <person name="Lee S.D."/>
        </authorList>
    </citation>
    <scope>NUCLEOTIDE SEQUENCE [LARGE SCALE GENOMIC DNA]</scope>
    <source>
        <strain evidence="2 3">N8-3</strain>
    </source>
</reference>
<organism evidence="2 3">
    <name type="scientific">Streptacidiphilus cavernicola</name>
    <dbReference type="NCBI Taxonomy" id="3342716"/>
    <lineage>
        <taxon>Bacteria</taxon>
        <taxon>Bacillati</taxon>
        <taxon>Actinomycetota</taxon>
        <taxon>Actinomycetes</taxon>
        <taxon>Kitasatosporales</taxon>
        <taxon>Streptomycetaceae</taxon>
        <taxon>Streptacidiphilus</taxon>
    </lineage>
</organism>
<dbReference type="Pfam" id="PF13349">
    <property type="entry name" value="DUF4097"/>
    <property type="match status" value="1"/>
</dbReference>
<proteinExistence type="predicted"/>
<feature type="domain" description="DUF4097" evidence="1">
    <location>
        <begin position="87"/>
        <end position="269"/>
    </location>
</feature>
<comment type="caution">
    <text evidence="2">The sequence shown here is derived from an EMBL/GenBank/DDBJ whole genome shotgun (WGS) entry which is preliminary data.</text>
</comment>
<name>A0ABV6VUR8_9ACTN</name>